<dbReference type="EMBL" id="CP011388">
    <property type="protein sequence ID" value="ANE48441.1"/>
    <property type="molecule type" value="Genomic_DNA"/>
</dbReference>
<reference evidence="7 8" key="1">
    <citation type="submission" date="2015-01" db="EMBL/GenBank/DDBJ databases">
        <title>Paenibacillus swuensis/DY6/whole genome sequencing.</title>
        <authorList>
            <person name="Kim M.K."/>
            <person name="Srinivasan S."/>
            <person name="Lee J.-J."/>
        </authorList>
    </citation>
    <scope>NUCLEOTIDE SEQUENCE [LARGE SCALE GENOMIC DNA]</scope>
    <source>
        <strain evidence="7 8">DY6</strain>
    </source>
</reference>
<evidence type="ECO:0000256" key="2">
    <source>
        <dbReference type="ARBA" id="ARBA00009773"/>
    </source>
</evidence>
<evidence type="ECO:0000256" key="6">
    <source>
        <dbReference type="SAM" id="Phobius"/>
    </source>
</evidence>
<evidence type="ECO:0000256" key="1">
    <source>
        <dbReference type="ARBA" id="ARBA00004141"/>
    </source>
</evidence>
<dbReference type="PANTHER" id="PTHR21716">
    <property type="entry name" value="TRANSMEMBRANE PROTEIN"/>
    <property type="match status" value="1"/>
</dbReference>
<evidence type="ECO:0000256" key="5">
    <source>
        <dbReference type="ARBA" id="ARBA00023136"/>
    </source>
</evidence>
<dbReference type="GO" id="GO:0055085">
    <property type="term" value="P:transmembrane transport"/>
    <property type="evidence" value="ECO:0007669"/>
    <property type="project" value="TreeGrafter"/>
</dbReference>
<accession>A0A172TN16</accession>
<gene>
    <name evidence="7" type="ORF">SY83_21580</name>
</gene>
<dbReference type="InterPro" id="IPR014227">
    <property type="entry name" value="YtvI-like"/>
</dbReference>
<evidence type="ECO:0000313" key="8">
    <source>
        <dbReference type="Proteomes" id="UP000076927"/>
    </source>
</evidence>
<dbReference type="RefSeq" id="WP_068610296.1">
    <property type="nucleotide sequence ID" value="NZ_CP011388.1"/>
</dbReference>
<keyword evidence="3 6" id="KW-0812">Transmembrane</keyword>
<comment type="similarity">
    <text evidence="2">Belongs to the autoinducer-2 exporter (AI-2E) (TC 2.A.86) family.</text>
</comment>
<evidence type="ECO:0000256" key="3">
    <source>
        <dbReference type="ARBA" id="ARBA00022692"/>
    </source>
</evidence>
<keyword evidence="4 6" id="KW-1133">Transmembrane helix</keyword>
<dbReference type="OrthoDB" id="9774361at2"/>
<feature type="transmembrane region" description="Helical" evidence="6">
    <location>
        <begin position="290"/>
        <end position="308"/>
    </location>
</feature>
<evidence type="ECO:0000313" key="7">
    <source>
        <dbReference type="EMBL" id="ANE48441.1"/>
    </source>
</evidence>
<organism evidence="7 8">
    <name type="scientific">Paenibacillus swuensis</name>
    <dbReference type="NCBI Taxonomy" id="1178515"/>
    <lineage>
        <taxon>Bacteria</taxon>
        <taxon>Bacillati</taxon>
        <taxon>Bacillota</taxon>
        <taxon>Bacilli</taxon>
        <taxon>Bacillales</taxon>
        <taxon>Paenibacillaceae</taxon>
        <taxon>Paenibacillus</taxon>
    </lineage>
</organism>
<protein>
    <submittedName>
        <fullName evidence="7">Permease</fullName>
    </submittedName>
</protein>
<feature type="transmembrane region" description="Helical" evidence="6">
    <location>
        <begin position="171"/>
        <end position="189"/>
    </location>
</feature>
<dbReference type="PANTHER" id="PTHR21716:SF68">
    <property type="entry name" value="TRANSPORT PROTEIN YTVI-RELATED"/>
    <property type="match status" value="1"/>
</dbReference>
<dbReference type="KEGG" id="pswu:SY83_21580"/>
<dbReference type="NCBIfam" id="TIGR02872">
    <property type="entry name" value="spore_ytvI"/>
    <property type="match status" value="1"/>
</dbReference>
<proteinExistence type="inferred from homology"/>
<feature type="transmembrane region" description="Helical" evidence="6">
    <location>
        <begin position="34"/>
        <end position="53"/>
    </location>
</feature>
<dbReference type="GO" id="GO:0016020">
    <property type="term" value="C:membrane"/>
    <property type="evidence" value="ECO:0007669"/>
    <property type="project" value="UniProtKB-SubCell"/>
</dbReference>
<name>A0A172TN16_9BACL</name>
<keyword evidence="5 6" id="KW-0472">Membrane</keyword>
<dbReference type="Proteomes" id="UP000076927">
    <property type="component" value="Chromosome"/>
</dbReference>
<dbReference type="InterPro" id="IPR002549">
    <property type="entry name" value="AI-2E-like"/>
</dbReference>
<sequence>MDRNLVRQMFRGLLVIIAIVLACLAFYYGTPLLYPFVIGWLLAYMLNPIIAMLQQKAKFPRWLAVTAALVVFIGIVTTFMAILVTRIVVETGVLLETIQNNLDKWIDDLLNLVNSDVIQGVAQQLSRLYEDNPDYQETVNNNLSSTAETLAGAVSKLITAFFDSVLVLIKLLPNIATIAIVILLATFFISKNWERLKQQISDWFPDKTVRTSTVIWSDLQKALFGYLRAQLILISITAAVVIIGLLILKVKYAITIGLLIGLVDLLPYLGTGAVMVPWIAYVYIYGDIRLGVGLSVLYGIILVARQILEPKVLASSVGLDPLATLISMFVGLKLFGVLGLIIGPVTLVILSAFAKANVFRDLFYFIRFGPRPK</sequence>
<comment type="subcellular location">
    <subcellularLocation>
        <location evidence="1">Membrane</location>
        <topology evidence="1">Multi-pass membrane protein</topology>
    </subcellularLocation>
</comment>
<keyword evidence="8" id="KW-1185">Reference proteome</keyword>
<evidence type="ECO:0000256" key="4">
    <source>
        <dbReference type="ARBA" id="ARBA00022989"/>
    </source>
</evidence>
<dbReference type="PATRIC" id="fig|1178515.4.peg.4374"/>
<dbReference type="Pfam" id="PF01594">
    <property type="entry name" value="AI-2E_transport"/>
    <property type="match status" value="1"/>
</dbReference>
<feature type="transmembrane region" description="Helical" evidence="6">
    <location>
        <begin position="254"/>
        <end position="283"/>
    </location>
</feature>
<dbReference type="AlphaFoldDB" id="A0A172TN16"/>
<feature type="transmembrane region" description="Helical" evidence="6">
    <location>
        <begin position="231"/>
        <end position="248"/>
    </location>
</feature>
<feature type="transmembrane region" description="Helical" evidence="6">
    <location>
        <begin position="12"/>
        <end position="28"/>
    </location>
</feature>
<dbReference type="PROSITE" id="PS51257">
    <property type="entry name" value="PROKAR_LIPOPROTEIN"/>
    <property type="match status" value="1"/>
</dbReference>
<feature type="transmembrane region" description="Helical" evidence="6">
    <location>
        <begin position="328"/>
        <end position="354"/>
    </location>
</feature>
<feature type="transmembrane region" description="Helical" evidence="6">
    <location>
        <begin position="62"/>
        <end position="84"/>
    </location>
</feature>